<dbReference type="InterPro" id="IPR036249">
    <property type="entry name" value="Thioredoxin-like_sf"/>
</dbReference>
<dbReference type="SUPFAM" id="SSF52833">
    <property type="entry name" value="Thioredoxin-like"/>
    <property type="match status" value="1"/>
</dbReference>
<dbReference type="EMBL" id="HBIM01021949">
    <property type="protein sequence ID" value="CAE0419498.1"/>
    <property type="molecule type" value="Transcribed_RNA"/>
</dbReference>
<evidence type="ECO:0008006" key="2">
    <source>
        <dbReference type="Google" id="ProtNLM"/>
    </source>
</evidence>
<evidence type="ECO:0000313" key="1">
    <source>
        <dbReference type="EMBL" id="CAE0419498.1"/>
    </source>
</evidence>
<name>A0A7S3PCC7_9STRA</name>
<gene>
    <name evidence="1" type="ORF">ACOF00016_LOCUS16332</name>
</gene>
<protein>
    <recommendedName>
        <fullName evidence="2">Glutaredoxin domain-containing protein</fullName>
    </recommendedName>
</protein>
<reference evidence="1" key="1">
    <citation type="submission" date="2021-01" db="EMBL/GenBank/DDBJ databases">
        <authorList>
            <person name="Corre E."/>
            <person name="Pelletier E."/>
            <person name="Niang G."/>
            <person name="Scheremetjew M."/>
            <person name="Finn R."/>
            <person name="Kale V."/>
            <person name="Holt S."/>
            <person name="Cochrane G."/>
            <person name="Meng A."/>
            <person name="Brown T."/>
            <person name="Cohen L."/>
        </authorList>
    </citation>
    <scope>NUCLEOTIDE SEQUENCE</scope>
    <source>
        <strain evidence="1">CCMP127</strain>
    </source>
</reference>
<accession>A0A7S3PCC7</accession>
<dbReference type="AlphaFoldDB" id="A0A7S3PCC7"/>
<proteinExistence type="predicted"/>
<sequence length="254" mass="28548">MYPQRHGTHHRKRVIVLVSTLGVNRLYRPRQNRAVTLLEARKCPYEIVDGADPEQKERRNQLFRISGSQSYPQFFLAEKKGTTSFLGDFGIIEGLHDADNLPSAVLEENPSLVTLKRVMGGSHHRKLFFLTTSLHINKDVVRRQERAAQILQASGVPFETVDGSDPVTRERREALFKISGRRGVYPQFFVHDDDVFDKEETVNYIGDWEHIEAVNDASGLPENMLAAHPAIKTWNNIFGNSVVVEGVGSGSAGL</sequence>
<dbReference type="Gene3D" id="3.40.30.10">
    <property type="entry name" value="Glutaredoxin"/>
    <property type="match status" value="2"/>
</dbReference>
<organism evidence="1">
    <name type="scientific">Amphora coffeiformis</name>
    <dbReference type="NCBI Taxonomy" id="265554"/>
    <lineage>
        <taxon>Eukaryota</taxon>
        <taxon>Sar</taxon>
        <taxon>Stramenopiles</taxon>
        <taxon>Ochrophyta</taxon>
        <taxon>Bacillariophyta</taxon>
        <taxon>Bacillariophyceae</taxon>
        <taxon>Bacillariophycidae</taxon>
        <taxon>Thalassiophysales</taxon>
        <taxon>Catenulaceae</taxon>
        <taxon>Amphora</taxon>
    </lineage>
</organism>